<comment type="caution">
    <text evidence="1">The sequence shown here is derived from an EMBL/GenBank/DDBJ whole genome shotgun (WGS) entry which is preliminary data.</text>
</comment>
<dbReference type="EMBL" id="AKHW03006631">
    <property type="protein sequence ID" value="KYO19386.1"/>
    <property type="molecule type" value="Genomic_DNA"/>
</dbReference>
<dbReference type="AlphaFoldDB" id="A0A151M4G1"/>
<evidence type="ECO:0000313" key="1">
    <source>
        <dbReference type="EMBL" id="KYO19386.1"/>
    </source>
</evidence>
<protein>
    <submittedName>
        <fullName evidence="1">Uncharacterized protein</fullName>
    </submittedName>
</protein>
<name>A0A151M4G1_ALLMI</name>
<accession>A0A151M4G1</accession>
<keyword evidence="2" id="KW-1185">Reference proteome</keyword>
<gene>
    <name evidence="1" type="ORF">Y1Q_0003523</name>
</gene>
<dbReference type="Proteomes" id="UP000050525">
    <property type="component" value="Unassembled WGS sequence"/>
</dbReference>
<sequence length="81" mass="9238">MNHVTGQDFRFQDCKPHLPQGTLLGQGKGLLLAKISLLDGRDYDTKATKDLPFFPFESFVMSQRGKITNAIWRYGLAIIYF</sequence>
<evidence type="ECO:0000313" key="2">
    <source>
        <dbReference type="Proteomes" id="UP000050525"/>
    </source>
</evidence>
<proteinExistence type="predicted"/>
<organism evidence="1 2">
    <name type="scientific">Alligator mississippiensis</name>
    <name type="common">American alligator</name>
    <dbReference type="NCBI Taxonomy" id="8496"/>
    <lineage>
        <taxon>Eukaryota</taxon>
        <taxon>Metazoa</taxon>
        <taxon>Chordata</taxon>
        <taxon>Craniata</taxon>
        <taxon>Vertebrata</taxon>
        <taxon>Euteleostomi</taxon>
        <taxon>Archelosauria</taxon>
        <taxon>Archosauria</taxon>
        <taxon>Crocodylia</taxon>
        <taxon>Alligatoridae</taxon>
        <taxon>Alligatorinae</taxon>
        <taxon>Alligator</taxon>
    </lineage>
</organism>
<reference evidence="1 2" key="1">
    <citation type="journal article" date="2012" name="Genome Biol.">
        <title>Sequencing three crocodilian genomes to illuminate the evolution of archosaurs and amniotes.</title>
        <authorList>
            <person name="St John J.A."/>
            <person name="Braun E.L."/>
            <person name="Isberg S.R."/>
            <person name="Miles L.G."/>
            <person name="Chong A.Y."/>
            <person name="Gongora J."/>
            <person name="Dalzell P."/>
            <person name="Moran C."/>
            <person name="Bed'hom B."/>
            <person name="Abzhanov A."/>
            <person name="Burgess S.C."/>
            <person name="Cooksey A.M."/>
            <person name="Castoe T.A."/>
            <person name="Crawford N.G."/>
            <person name="Densmore L.D."/>
            <person name="Drew J.C."/>
            <person name="Edwards S.V."/>
            <person name="Faircloth B.C."/>
            <person name="Fujita M.K."/>
            <person name="Greenwold M.J."/>
            <person name="Hoffmann F.G."/>
            <person name="Howard J.M."/>
            <person name="Iguchi T."/>
            <person name="Janes D.E."/>
            <person name="Khan S.Y."/>
            <person name="Kohno S."/>
            <person name="de Koning A.J."/>
            <person name="Lance S.L."/>
            <person name="McCarthy F.M."/>
            <person name="McCormack J.E."/>
            <person name="Merchant M.E."/>
            <person name="Peterson D.G."/>
            <person name="Pollock D.D."/>
            <person name="Pourmand N."/>
            <person name="Raney B.J."/>
            <person name="Roessler K.A."/>
            <person name="Sanford J.R."/>
            <person name="Sawyer R.H."/>
            <person name="Schmidt C.J."/>
            <person name="Triplett E.W."/>
            <person name="Tuberville T.D."/>
            <person name="Venegas-Anaya M."/>
            <person name="Howard J.T."/>
            <person name="Jarvis E.D."/>
            <person name="Guillette L.J.Jr."/>
            <person name="Glenn T.C."/>
            <person name="Green R.E."/>
            <person name="Ray D.A."/>
        </authorList>
    </citation>
    <scope>NUCLEOTIDE SEQUENCE [LARGE SCALE GENOMIC DNA]</scope>
    <source>
        <strain evidence="1">KSC_2009_1</strain>
    </source>
</reference>